<dbReference type="EMBL" id="JELW01000021">
    <property type="protein sequence ID" value="EXU99146.1"/>
    <property type="molecule type" value="Genomic_DNA"/>
</dbReference>
<dbReference type="Proteomes" id="UP000030151">
    <property type="component" value="Unassembled WGS sequence"/>
</dbReference>
<organism evidence="3 4">
    <name type="scientific">Metarhizium robertsii</name>
    <dbReference type="NCBI Taxonomy" id="568076"/>
    <lineage>
        <taxon>Eukaryota</taxon>
        <taxon>Fungi</taxon>
        <taxon>Dikarya</taxon>
        <taxon>Ascomycota</taxon>
        <taxon>Pezizomycotina</taxon>
        <taxon>Sordariomycetes</taxon>
        <taxon>Hypocreomycetidae</taxon>
        <taxon>Hypocreales</taxon>
        <taxon>Clavicipitaceae</taxon>
        <taxon>Metarhizium</taxon>
    </lineage>
</organism>
<dbReference type="SUPFAM" id="SSF51735">
    <property type="entry name" value="NAD(P)-binding Rossmann-fold domains"/>
    <property type="match status" value="1"/>
</dbReference>
<proteinExistence type="predicted"/>
<evidence type="ECO:0000259" key="2">
    <source>
        <dbReference type="Pfam" id="PF01370"/>
    </source>
</evidence>
<dbReference type="InterPro" id="IPR036291">
    <property type="entry name" value="NAD(P)-bd_dom_sf"/>
</dbReference>
<gene>
    <name evidence="3" type="ORF">X797_007868</name>
</gene>
<evidence type="ECO:0000313" key="4">
    <source>
        <dbReference type="Proteomes" id="UP000030151"/>
    </source>
</evidence>
<feature type="chain" id="PRO_5001991938" evidence="1">
    <location>
        <begin position="18"/>
        <end position="80"/>
    </location>
</feature>
<name>A0A0A1US82_9HYPO</name>
<dbReference type="Gene3D" id="3.40.50.720">
    <property type="entry name" value="NAD(P)-binding Rossmann-like Domain"/>
    <property type="match status" value="1"/>
</dbReference>
<evidence type="ECO:0000313" key="3">
    <source>
        <dbReference type="EMBL" id="EXU99146.1"/>
    </source>
</evidence>
<dbReference type="AlphaFoldDB" id="A0A0A1US82"/>
<sequence length="80" mass="8264">MSSSALLSIVLVTGAAGFLGSHIVQKLLAEPGCRVYPASRTPNRHPDRDDGITYEAIDTVEAPGTSLGRPCLASGRVATA</sequence>
<evidence type="ECO:0000256" key="1">
    <source>
        <dbReference type="SAM" id="SignalP"/>
    </source>
</evidence>
<reference evidence="3 4" key="1">
    <citation type="submission" date="2014-02" db="EMBL/GenBank/DDBJ databases">
        <title>The genome sequence of the entomopathogenic fungus Metarhizium robertsii ARSEF 2575.</title>
        <authorList>
            <person name="Giuliano Garisto Donzelli B."/>
            <person name="Roe B.A."/>
            <person name="Macmil S.L."/>
            <person name="Krasnoff S.B."/>
            <person name="Gibson D.M."/>
        </authorList>
    </citation>
    <scope>NUCLEOTIDE SEQUENCE [LARGE SCALE GENOMIC DNA]</scope>
    <source>
        <strain evidence="3 4">ARSEF 2575</strain>
    </source>
</reference>
<dbReference type="InterPro" id="IPR001509">
    <property type="entry name" value="Epimerase_deHydtase"/>
</dbReference>
<dbReference type="HOGENOM" id="CLU_2590267_0_0_1"/>
<feature type="domain" description="NAD-dependent epimerase/dehydratase" evidence="2">
    <location>
        <begin position="10"/>
        <end position="50"/>
    </location>
</feature>
<comment type="caution">
    <text evidence="3">The sequence shown here is derived from an EMBL/GenBank/DDBJ whole genome shotgun (WGS) entry which is preliminary data.</text>
</comment>
<feature type="signal peptide" evidence="1">
    <location>
        <begin position="1"/>
        <end position="17"/>
    </location>
</feature>
<protein>
    <submittedName>
        <fullName evidence="3">NAD dependent epimerase/dehydratase family protein</fullName>
    </submittedName>
</protein>
<accession>A0A0A1US82</accession>
<keyword evidence="1" id="KW-0732">Signal</keyword>
<dbReference type="Pfam" id="PF01370">
    <property type="entry name" value="Epimerase"/>
    <property type="match status" value="1"/>
</dbReference>